<evidence type="ECO:0000313" key="2">
    <source>
        <dbReference type="Proteomes" id="UP000619260"/>
    </source>
</evidence>
<comment type="caution">
    <text evidence="1">The sequence shown here is derived from an EMBL/GenBank/DDBJ whole genome shotgun (WGS) entry which is preliminary data.</text>
</comment>
<sequence>MDSREWIDALGPALAVQKGLLHRLLDAIEPDQRWEWLELGCSVADGRGDALSDLDMALGHAGEKAPPVDDVTALLRALGPVVDCAARPWDGFTRWWVQYTDGGQIDLVVLPAGRRPGRAPRSVALLDRTGRLAEEFTPSALRPSPEDPGHWLLDGWEALANIHKYLARGSHLEAAEQLHRVRERICQLWAVGEGIDYPAFGLTSLLDFAAPPPGIAATYAPPTANAVRAAALASAELLHRAGLHARPGLDTPLREWVTRRLAR</sequence>
<accession>A0A8J3YHU5</accession>
<proteinExistence type="predicted"/>
<reference evidence="1" key="1">
    <citation type="submission" date="2021-01" db="EMBL/GenBank/DDBJ databases">
        <title>Whole genome shotgun sequence of Virgisporangium aliadipatigenens NBRC 105644.</title>
        <authorList>
            <person name="Komaki H."/>
            <person name="Tamura T."/>
        </authorList>
    </citation>
    <scope>NUCLEOTIDE SEQUENCE</scope>
    <source>
        <strain evidence="1">NBRC 105644</strain>
    </source>
</reference>
<dbReference type="Proteomes" id="UP000619260">
    <property type="component" value="Unassembled WGS sequence"/>
</dbReference>
<keyword evidence="2" id="KW-1185">Reference proteome</keyword>
<dbReference type="InterPro" id="IPR043519">
    <property type="entry name" value="NT_sf"/>
</dbReference>
<dbReference type="Gene3D" id="3.30.460.10">
    <property type="entry name" value="Beta Polymerase, domain 2"/>
    <property type="match status" value="1"/>
</dbReference>
<organism evidence="1 2">
    <name type="scientific">Virgisporangium aliadipatigenens</name>
    <dbReference type="NCBI Taxonomy" id="741659"/>
    <lineage>
        <taxon>Bacteria</taxon>
        <taxon>Bacillati</taxon>
        <taxon>Actinomycetota</taxon>
        <taxon>Actinomycetes</taxon>
        <taxon>Micromonosporales</taxon>
        <taxon>Micromonosporaceae</taxon>
        <taxon>Virgisporangium</taxon>
    </lineage>
</organism>
<dbReference type="EMBL" id="BOPF01000007">
    <property type="protein sequence ID" value="GIJ45554.1"/>
    <property type="molecule type" value="Genomic_DNA"/>
</dbReference>
<protein>
    <submittedName>
        <fullName evidence="1">Uncharacterized protein</fullName>
    </submittedName>
</protein>
<evidence type="ECO:0000313" key="1">
    <source>
        <dbReference type="EMBL" id="GIJ45554.1"/>
    </source>
</evidence>
<dbReference type="RefSeq" id="WP_203899078.1">
    <property type="nucleotide sequence ID" value="NZ_BOPF01000007.1"/>
</dbReference>
<name>A0A8J3YHU5_9ACTN</name>
<dbReference type="AlphaFoldDB" id="A0A8J3YHU5"/>
<gene>
    <name evidence="1" type="ORF">Val02_24400</name>
</gene>